<reference evidence="2 3" key="1">
    <citation type="submission" date="2019-03" db="EMBL/GenBank/DDBJ databases">
        <title>Genomic Encyclopedia of Type Strains, Phase IV (KMG-IV): sequencing the most valuable type-strain genomes for metagenomic binning, comparative biology and taxonomic classification.</title>
        <authorList>
            <person name="Goeker M."/>
        </authorList>
    </citation>
    <scope>NUCLEOTIDE SEQUENCE [LARGE SCALE GENOMIC DNA]</scope>
    <source>
        <strain evidence="2 3">DSM 103792</strain>
    </source>
</reference>
<dbReference type="PANTHER" id="PTHR33525">
    <property type="match status" value="1"/>
</dbReference>
<dbReference type="EMBL" id="SNYM01000002">
    <property type="protein sequence ID" value="TDQ50554.1"/>
    <property type="molecule type" value="Genomic_DNA"/>
</dbReference>
<evidence type="ECO:0000313" key="2">
    <source>
        <dbReference type="EMBL" id="TDQ50554.1"/>
    </source>
</evidence>
<proteinExistence type="predicted"/>
<dbReference type="Gene3D" id="3.30.450.40">
    <property type="match status" value="1"/>
</dbReference>
<evidence type="ECO:0000259" key="1">
    <source>
        <dbReference type="PROSITE" id="PS51833"/>
    </source>
</evidence>
<dbReference type="SUPFAM" id="SSF55781">
    <property type="entry name" value="GAF domain-like"/>
    <property type="match status" value="1"/>
</dbReference>
<dbReference type="OrthoDB" id="9791419at2"/>
<dbReference type="AlphaFoldDB" id="A0A4R6V343"/>
<gene>
    <name evidence="2" type="ORF">EV696_102236</name>
</gene>
<evidence type="ECO:0000313" key="3">
    <source>
        <dbReference type="Proteomes" id="UP000295375"/>
    </source>
</evidence>
<feature type="domain" description="HDOD" evidence="1">
    <location>
        <begin position="20"/>
        <end position="214"/>
    </location>
</feature>
<organism evidence="2 3">
    <name type="scientific">Permianibacter aggregans</name>
    <dbReference type="NCBI Taxonomy" id="1510150"/>
    <lineage>
        <taxon>Bacteria</taxon>
        <taxon>Pseudomonadati</taxon>
        <taxon>Pseudomonadota</taxon>
        <taxon>Gammaproteobacteria</taxon>
        <taxon>Pseudomonadales</taxon>
        <taxon>Pseudomonadaceae</taxon>
        <taxon>Permianibacter</taxon>
    </lineage>
</organism>
<dbReference type="RefSeq" id="WP_133587812.1">
    <property type="nucleotide sequence ID" value="NZ_CP037953.1"/>
</dbReference>
<dbReference type="InterPro" id="IPR013976">
    <property type="entry name" value="HDOD"/>
</dbReference>
<keyword evidence="3" id="KW-1185">Reference proteome</keyword>
<name>A0A4R6V343_9GAMM</name>
<dbReference type="SUPFAM" id="SSF109604">
    <property type="entry name" value="HD-domain/PDEase-like"/>
    <property type="match status" value="1"/>
</dbReference>
<dbReference type="Proteomes" id="UP000295375">
    <property type="component" value="Unassembled WGS sequence"/>
</dbReference>
<dbReference type="Gene3D" id="1.10.3210.10">
    <property type="entry name" value="Hypothetical protein af1432"/>
    <property type="match status" value="1"/>
</dbReference>
<protein>
    <submittedName>
        <fullName evidence="2">HDOD domain-containing protein</fullName>
    </submittedName>
</protein>
<dbReference type="Pfam" id="PF08668">
    <property type="entry name" value="HDOD"/>
    <property type="match status" value="1"/>
</dbReference>
<comment type="caution">
    <text evidence="2">The sequence shown here is derived from an EMBL/GenBank/DDBJ whole genome shotgun (WGS) entry which is preliminary data.</text>
</comment>
<accession>A0A4R6V343</accession>
<dbReference type="PANTHER" id="PTHR33525:SF3">
    <property type="entry name" value="RIBONUCLEASE Y"/>
    <property type="match status" value="1"/>
</dbReference>
<dbReference type="InterPro" id="IPR029016">
    <property type="entry name" value="GAF-like_dom_sf"/>
</dbReference>
<dbReference type="PROSITE" id="PS51833">
    <property type="entry name" value="HDOD"/>
    <property type="match status" value="1"/>
</dbReference>
<dbReference type="InterPro" id="IPR052340">
    <property type="entry name" value="RNase_Y/CdgJ"/>
</dbReference>
<sequence length="466" mass="50825">MASELPGVRDWVERINRTELPALGQTLQQVGALNGFLMSHAAELTRVILRDPSMTARVLKIANSAMFNPTRKKINTISRAVVVLGLKTLRSISLATALLDELIKEDTGPYLAQEVANAFHTAMQARAVAKLSGAPDSEEIFVSSLLHRLGAMAFWAVGSTTAHKLAKQMQDGVSPEQAERQVLGFTMNELTRSVAEQWHIKEILTPPLLRGANGQSFNCIPLAWQAVQLQNQETDEATWESYLTQLSTISGAPASSIREELSDAVTATRETLVMCGAEKLVAYVGPRNQQEEAEEDEQNNNQNSASSDMQLAILRELTQMAQGKTDVNLVLQLVLEGLHRGAGISRVVVGLVNPERSKLFGKYVLEKSPSTLLSGFQFEIANQAALKNSMAGETMWAWRDNDNGEFDGLLRKTGGADCVVGPLTVNRKVIGLFYADQEEGALSSNDVEAFELFVGQAALCLQMIGR</sequence>